<dbReference type="RefSeq" id="WP_309939833.1">
    <property type="nucleotide sequence ID" value="NZ_AP025305.1"/>
</dbReference>
<gene>
    <name evidence="1" type="ORF">HNQ88_003061</name>
</gene>
<keyword evidence="2" id="KW-1185">Reference proteome</keyword>
<comment type="caution">
    <text evidence="1">The sequence shown here is derived from an EMBL/GenBank/DDBJ whole genome shotgun (WGS) entry which is preliminary data.</text>
</comment>
<dbReference type="EMBL" id="JAVDQD010000003">
    <property type="protein sequence ID" value="MDR6240013.1"/>
    <property type="molecule type" value="Genomic_DNA"/>
</dbReference>
<evidence type="ECO:0000313" key="2">
    <source>
        <dbReference type="Proteomes" id="UP001185092"/>
    </source>
</evidence>
<protein>
    <submittedName>
        <fullName evidence="1">Uncharacterized protein</fullName>
    </submittedName>
</protein>
<dbReference type="AlphaFoldDB" id="A0AAE4BTP3"/>
<proteinExistence type="predicted"/>
<sequence>MLIEIALITDVKKLMKHFLQMEKSLGYASIELVSEPDAEIFIEK</sequence>
<reference evidence="1" key="1">
    <citation type="submission" date="2023-07" db="EMBL/GenBank/DDBJ databases">
        <title>Genomic Encyclopedia of Type Strains, Phase IV (KMG-IV): sequencing the most valuable type-strain genomes for metagenomic binning, comparative biology and taxonomic classification.</title>
        <authorList>
            <person name="Goeker M."/>
        </authorList>
    </citation>
    <scope>NUCLEOTIDE SEQUENCE</scope>
    <source>
        <strain evidence="1">DSM 26174</strain>
    </source>
</reference>
<accession>A0AAE4BTP3</accession>
<name>A0AAE4BTP3_9BACT</name>
<organism evidence="1 2">
    <name type="scientific">Aureibacter tunicatorum</name>
    <dbReference type="NCBI Taxonomy" id="866807"/>
    <lineage>
        <taxon>Bacteria</taxon>
        <taxon>Pseudomonadati</taxon>
        <taxon>Bacteroidota</taxon>
        <taxon>Cytophagia</taxon>
        <taxon>Cytophagales</taxon>
        <taxon>Persicobacteraceae</taxon>
        <taxon>Aureibacter</taxon>
    </lineage>
</organism>
<dbReference type="Proteomes" id="UP001185092">
    <property type="component" value="Unassembled WGS sequence"/>
</dbReference>
<evidence type="ECO:0000313" key="1">
    <source>
        <dbReference type="EMBL" id="MDR6240013.1"/>
    </source>
</evidence>